<dbReference type="PANTHER" id="PTHR28627">
    <property type="entry name" value="CYTOCHROME C OXIDASE ASSEMBLY FACTOR 5"/>
    <property type="match status" value="1"/>
</dbReference>
<protein>
    <recommendedName>
        <fullName evidence="4">Cytochrome c oxidase assembly factor 5</fullName>
    </recommendedName>
</protein>
<dbReference type="AlphaFoldDB" id="A0A7S4T3P2"/>
<evidence type="ECO:0000256" key="2">
    <source>
        <dbReference type="ARBA" id="ARBA00023157"/>
    </source>
</evidence>
<reference evidence="3" key="1">
    <citation type="submission" date="2021-01" db="EMBL/GenBank/DDBJ databases">
        <authorList>
            <person name="Corre E."/>
            <person name="Pelletier E."/>
            <person name="Niang G."/>
            <person name="Scheremetjew M."/>
            <person name="Finn R."/>
            <person name="Kale V."/>
            <person name="Holt S."/>
            <person name="Cochrane G."/>
            <person name="Meng A."/>
            <person name="Brown T."/>
            <person name="Cohen L."/>
        </authorList>
    </citation>
    <scope>NUCLEOTIDE SEQUENCE</scope>
    <source>
        <strain evidence="3">GSO104</strain>
    </source>
</reference>
<dbReference type="Pfam" id="PF10203">
    <property type="entry name" value="Pet191_N"/>
    <property type="match status" value="1"/>
</dbReference>
<evidence type="ECO:0000256" key="1">
    <source>
        <dbReference type="ARBA" id="ARBA00007785"/>
    </source>
</evidence>
<sequence>MMFSTFSLSPLMFRLPSHTSIRLKKSSTPPHPSKKPKKKCAEAALSLLTCMEETPCVKSGRSVKECLKDPIESDDCRAVRNAYYTCKHSQLNMRTRIRGVRVY</sequence>
<organism evidence="3">
    <name type="scientific">Ditylum brightwellii</name>
    <dbReference type="NCBI Taxonomy" id="49249"/>
    <lineage>
        <taxon>Eukaryota</taxon>
        <taxon>Sar</taxon>
        <taxon>Stramenopiles</taxon>
        <taxon>Ochrophyta</taxon>
        <taxon>Bacillariophyta</taxon>
        <taxon>Mediophyceae</taxon>
        <taxon>Lithodesmiophycidae</taxon>
        <taxon>Lithodesmiales</taxon>
        <taxon>Lithodesmiaceae</taxon>
        <taxon>Ditylum</taxon>
    </lineage>
</organism>
<name>A0A7S4T3P2_9STRA</name>
<proteinExistence type="inferred from homology"/>
<dbReference type="InterPro" id="IPR018793">
    <property type="entry name" value="Cyt_c_oxidase_assmbl_Pet191"/>
</dbReference>
<gene>
    <name evidence="3" type="ORF">DBRI00130_LOCUS42220</name>
</gene>
<comment type="similarity">
    <text evidence="1">Belongs to the PET191 family.</text>
</comment>
<dbReference type="PANTHER" id="PTHR28627:SF1">
    <property type="entry name" value="CYTOCHROME C OXIDASE ASSEMBLY FACTOR 5"/>
    <property type="match status" value="1"/>
</dbReference>
<dbReference type="GO" id="GO:0005739">
    <property type="term" value="C:mitochondrion"/>
    <property type="evidence" value="ECO:0007669"/>
    <property type="project" value="TreeGrafter"/>
</dbReference>
<accession>A0A7S4T3P2</accession>
<dbReference type="EMBL" id="HBNS01058721">
    <property type="protein sequence ID" value="CAE4664126.1"/>
    <property type="molecule type" value="Transcribed_RNA"/>
</dbReference>
<evidence type="ECO:0008006" key="4">
    <source>
        <dbReference type="Google" id="ProtNLM"/>
    </source>
</evidence>
<dbReference type="GO" id="GO:0033617">
    <property type="term" value="P:mitochondrial respiratory chain complex IV assembly"/>
    <property type="evidence" value="ECO:0007669"/>
    <property type="project" value="TreeGrafter"/>
</dbReference>
<keyword evidence="2" id="KW-1015">Disulfide bond</keyword>
<evidence type="ECO:0000313" key="3">
    <source>
        <dbReference type="EMBL" id="CAE4664126.1"/>
    </source>
</evidence>